<evidence type="ECO:0000256" key="4">
    <source>
        <dbReference type="ARBA" id="ARBA00023242"/>
    </source>
</evidence>
<comment type="caution">
    <text evidence="6">The sequence shown here is derived from an EMBL/GenBank/DDBJ whole genome shotgun (WGS) entry which is preliminary data.</text>
</comment>
<dbReference type="InterPro" id="IPR036322">
    <property type="entry name" value="WD40_repeat_dom_sf"/>
</dbReference>
<dbReference type="GO" id="GO:0003714">
    <property type="term" value="F:transcription corepressor activity"/>
    <property type="evidence" value="ECO:0007669"/>
    <property type="project" value="InterPro"/>
</dbReference>
<dbReference type="EMBL" id="JABCRI010000002">
    <property type="protein sequence ID" value="KAF8410137.1"/>
    <property type="molecule type" value="Genomic_DNA"/>
</dbReference>
<organism evidence="6 7">
    <name type="scientific">Tetracentron sinense</name>
    <name type="common">Spur-leaf</name>
    <dbReference type="NCBI Taxonomy" id="13715"/>
    <lineage>
        <taxon>Eukaryota</taxon>
        <taxon>Viridiplantae</taxon>
        <taxon>Streptophyta</taxon>
        <taxon>Embryophyta</taxon>
        <taxon>Tracheophyta</taxon>
        <taxon>Spermatophyta</taxon>
        <taxon>Magnoliopsida</taxon>
        <taxon>Trochodendrales</taxon>
        <taxon>Trochodendraceae</taxon>
        <taxon>Tetracentron</taxon>
    </lineage>
</organism>
<dbReference type="PROSITE" id="PS50294">
    <property type="entry name" value="WD_REPEATS_REGION"/>
    <property type="match status" value="1"/>
</dbReference>
<feature type="repeat" description="WD" evidence="5">
    <location>
        <begin position="11"/>
        <end position="36"/>
    </location>
</feature>
<dbReference type="InterPro" id="IPR001680">
    <property type="entry name" value="WD40_rpt"/>
</dbReference>
<dbReference type="Gene3D" id="2.130.10.10">
    <property type="entry name" value="YVTN repeat-like/Quinoprotein amine dehydrogenase"/>
    <property type="match status" value="1"/>
</dbReference>
<keyword evidence="4" id="KW-0539">Nucleus</keyword>
<evidence type="ECO:0000313" key="7">
    <source>
        <dbReference type="Proteomes" id="UP000655225"/>
    </source>
</evidence>
<dbReference type="GO" id="GO:0000118">
    <property type="term" value="C:histone deacetylase complex"/>
    <property type="evidence" value="ECO:0007669"/>
    <property type="project" value="TreeGrafter"/>
</dbReference>
<evidence type="ECO:0000313" key="6">
    <source>
        <dbReference type="EMBL" id="KAF8410137.1"/>
    </source>
</evidence>
<feature type="repeat" description="WD" evidence="5">
    <location>
        <begin position="37"/>
        <end position="78"/>
    </location>
</feature>
<proteinExistence type="predicted"/>
<keyword evidence="7" id="KW-1185">Reference proteome</keyword>
<reference evidence="6 7" key="1">
    <citation type="submission" date="2020-04" db="EMBL/GenBank/DDBJ databases">
        <title>Plant Genome Project.</title>
        <authorList>
            <person name="Zhang R.-G."/>
        </authorList>
    </citation>
    <scope>NUCLEOTIDE SEQUENCE [LARGE SCALE GENOMIC DNA]</scope>
    <source>
        <strain evidence="6">YNK0</strain>
        <tissue evidence="6">Leaf</tissue>
    </source>
</reference>
<dbReference type="Proteomes" id="UP000655225">
    <property type="component" value="Unassembled WGS sequence"/>
</dbReference>
<protein>
    <submittedName>
        <fullName evidence="6">Uncharacterized protein</fullName>
    </submittedName>
</protein>
<dbReference type="OrthoDB" id="1367865at2759"/>
<evidence type="ECO:0000256" key="5">
    <source>
        <dbReference type="PROSITE-ProRule" id="PRU00221"/>
    </source>
</evidence>
<comment type="subcellular location">
    <subcellularLocation>
        <location evidence="1">Nucleus</location>
    </subcellularLocation>
</comment>
<keyword evidence="3" id="KW-0677">Repeat</keyword>
<keyword evidence="2 5" id="KW-0853">WD repeat</keyword>
<gene>
    <name evidence="6" type="ORF">HHK36_002659</name>
</gene>
<dbReference type="InterPro" id="IPR045183">
    <property type="entry name" value="Ebi-like"/>
</dbReference>
<dbReference type="InterPro" id="IPR015943">
    <property type="entry name" value="WD40/YVTN_repeat-like_dom_sf"/>
</dbReference>
<dbReference type="SMART" id="SM00320">
    <property type="entry name" value="WD40"/>
    <property type="match status" value="2"/>
</dbReference>
<dbReference type="GO" id="GO:0006357">
    <property type="term" value="P:regulation of transcription by RNA polymerase II"/>
    <property type="evidence" value="ECO:0007669"/>
    <property type="project" value="TreeGrafter"/>
</dbReference>
<evidence type="ECO:0000256" key="2">
    <source>
        <dbReference type="ARBA" id="ARBA00022574"/>
    </source>
</evidence>
<accession>A0A834ZWW5</accession>
<dbReference type="OMA" id="DVRWRTE"/>
<sequence>MLHFHTQIFFGRLLYSASFDSTIKLWDPELGSLLYSLIGHRNHVYSVAFSPNGEYLASGSLDKCVHIWSLKEHKIVKTYTGNGSIFEVCWNKEGNKVAACSGDGTLCVLDFRM</sequence>
<dbReference type="PANTHER" id="PTHR22846:SF2">
    <property type="entry name" value="F-BOX-LIKE_WD REPEAT-CONTAINING PROTEIN EBI"/>
    <property type="match status" value="1"/>
</dbReference>
<dbReference type="Pfam" id="PF00400">
    <property type="entry name" value="WD40"/>
    <property type="match status" value="3"/>
</dbReference>
<evidence type="ECO:0000256" key="3">
    <source>
        <dbReference type="ARBA" id="ARBA00022737"/>
    </source>
</evidence>
<dbReference type="PROSITE" id="PS50082">
    <property type="entry name" value="WD_REPEATS_2"/>
    <property type="match status" value="2"/>
</dbReference>
<dbReference type="PANTHER" id="PTHR22846">
    <property type="entry name" value="WD40 REPEAT PROTEIN"/>
    <property type="match status" value="1"/>
</dbReference>
<name>A0A834ZWW5_TETSI</name>
<dbReference type="SUPFAM" id="SSF50978">
    <property type="entry name" value="WD40 repeat-like"/>
    <property type="match status" value="1"/>
</dbReference>
<dbReference type="AlphaFoldDB" id="A0A834ZWW5"/>
<evidence type="ECO:0000256" key="1">
    <source>
        <dbReference type="ARBA" id="ARBA00004123"/>
    </source>
</evidence>